<gene>
    <name evidence="3" type="primary">PRR21</name>
</gene>
<accession>A0ABM0Q1U3</accession>
<evidence type="ECO:0000313" key="2">
    <source>
        <dbReference type="Proteomes" id="UP000694923"/>
    </source>
</evidence>
<feature type="region of interest" description="Disordered" evidence="1">
    <location>
        <begin position="102"/>
        <end position="211"/>
    </location>
</feature>
<dbReference type="GeneID" id="103582559"/>
<feature type="compositionally biased region" description="Polar residues" evidence="1">
    <location>
        <begin position="65"/>
        <end position="86"/>
    </location>
</feature>
<keyword evidence="2" id="KW-1185">Reference proteome</keyword>
<dbReference type="RefSeq" id="XP_008562334.1">
    <property type="nucleotide sequence ID" value="XM_008564112.1"/>
</dbReference>
<feature type="compositionally biased region" description="Polar residues" evidence="1">
    <location>
        <begin position="132"/>
        <end position="147"/>
    </location>
</feature>
<feature type="region of interest" description="Disordered" evidence="1">
    <location>
        <begin position="1"/>
        <end position="86"/>
    </location>
</feature>
<dbReference type="Proteomes" id="UP000694923">
    <property type="component" value="Unplaced"/>
</dbReference>
<name>A0ABM0Q1U3_GALVR</name>
<dbReference type="PRINTS" id="PR01217">
    <property type="entry name" value="PRICHEXTENSN"/>
</dbReference>
<protein>
    <submittedName>
        <fullName evidence="3">Proline-rich protein 21</fullName>
    </submittedName>
</protein>
<feature type="compositionally biased region" description="Polar residues" evidence="1">
    <location>
        <begin position="102"/>
        <end position="123"/>
    </location>
</feature>
<proteinExistence type="predicted"/>
<reference evidence="3" key="1">
    <citation type="submission" date="2025-08" db="UniProtKB">
        <authorList>
            <consortium name="RefSeq"/>
        </authorList>
    </citation>
    <scope>IDENTIFICATION</scope>
</reference>
<organism evidence="2 3">
    <name type="scientific">Galeopterus variegatus</name>
    <name type="common">Malayan flying lemur</name>
    <name type="synonym">Cynocephalus variegatus</name>
    <dbReference type="NCBI Taxonomy" id="482537"/>
    <lineage>
        <taxon>Eukaryota</taxon>
        <taxon>Metazoa</taxon>
        <taxon>Chordata</taxon>
        <taxon>Craniata</taxon>
        <taxon>Vertebrata</taxon>
        <taxon>Euteleostomi</taxon>
        <taxon>Mammalia</taxon>
        <taxon>Eutheria</taxon>
        <taxon>Euarchontoglires</taxon>
        <taxon>Dermoptera</taxon>
        <taxon>Cynocephalidae</taxon>
        <taxon>Galeopterus</taxon>
    </lineage>
</organism>
<evidence type="ECO:0000256" key="1">
    <source>
        <dbReference type="SAM" id="MobiDB-lite"/>
    </source>
</evidence>
<evidence type="ECO:0000313" key="3">
    <source>
        <dbReference type="RefSeq" id="XP_008562334.1"/>
    </source>
</evidence>
<feature type="compositionally biased region" description="Polar residues" evidence="1">
    <location>
        <begin position="160"/>
        <end position="179"/>
    </location>
</feature>
<sequence>MGRAPHNSIHGASPPQNYTHGPRPTQLHLRAQPPPNCTHGPSPTNYTHEPGLAPTQEHAWYQDPTPHSYTPQPNHRNCTHGPSPTQLHPRAIQLYLHPQAQNPLAQPSPKCNQGSSTCQSSPRDQPPPSYTPQPNHRNCTHGPSPTQLHPRAIQLYLHPQAQNPLAQPSLKCNQGSSTCQSSPRDQPPPSSRSPAPSALKLGSRLPLSMAP</sequence>